<dbReference type="InterPro" id="IPR052462">
    <property type="entry name" value="SLIRP/GR-RBP-like"/>
</dbReference>
<evidence type="ECO:0000313" key="6">
    <source>
        <dbReference type="Proteomes" id="UP001139887"/>
    </source>
</evidence>
<keyword evidence="1 2" id="KW-0694">RNA-binding</keyword>
<feature type="compositionally biased region" description="Basic and acidic residues" evidence="3">
    <location>
        <begin position="126"/>
        <end position="154"/>
    </location>
</feature>
<dbReference type="GO" id="GO:0003723">
    <property type="term" value="F:RNA binding"/>
    <property type="evidence" value="ECO:0007669"/>
    <property type="project" value="UniProtKB-UniRule"/>
</dbReference>
<feature type="compositionally biased region" description="Basic and acidic residues" evidence="3">
    <location>
        <begin position="66"/>
        <end position="102"/>
    </location>
</feature>
<dbReference type="InterPro" id="IPR035979">
    <property type="entry name" value="RBD_domain_sf"/>
</dbReference>
<evidence type="ECO:0000256" key="1">
    <source>
        <dbReference type="ARBA" id="ARBA00022884"/>
    </source>
</evidence>
<proteinExistence type="predicted"/>
<feature type="region of interest" description="Disordered" evidence="3">
    <location>
        <begin position="66"/>
        <end position="156"/>
    </location>
</feature>
<evidence type="ECO:0000313" key="5">
    <source>
        <dbReference type="EMBL" id="KAJ2852285.1"/>
    </source>
</evidence>
<dbReference type="AlphaFoldDB" id="A0A9W8IAX7"/>
<dbReference type="InterPro" id="IPR012677">
    <property type="entry name" value="Nucleotide-bd_a/b_plait_sf"/>
</dbReference>
<name>A0A9W8IAX7_9FUNG</name>
<comment type="caution">
    <text evidence="5">The sequence shown here is derived from an EMBL/GenBank/DDBJ whole genome shotgun (WGS) entry which is preliminary data.</text>
</comment>
<dbReference type="PROSITE" id="PS50102">
    <property type="entry name" value="RRM"/>
    <property type="match status" value="2"/>
</dbReference>
<dbReference type="InterPro" id="IPR000504">
    <property type="entry name" value="RRM_dom"/>
</dbReference>
<accession>A0A9W8IAX7</accession>
<feature type="domain" description="RRM" evidence="4">
    <location>
        <begin position="156"/>
        <end position="235"/>
    </location>
</feature>
<keyword evidence="6" id="KW-1185">Reference proteome</keyword>
<evidence type="ECO:0000259" key="4">
    <source>
        <dbReference type="PROSITE" id="PS50102"/>
    </source>
</evidence>
<protein>
    <recommendedName>
        <fullName evidence="4">RRM domain-containing protein</fullName>
    </recommendedName>
</protein>
<gene>
    <name evidence="5" type="ORF">IWW36_000428</name>
</gene>
<organism evidence="5 6">
    <name type="scientific">Coemansia brasiliensis</name>
    <dbReference type="NCBI Taxonomy" id="2650707"/>
    <lineage>
        <taxon>Eukaryota</taxon>
        <taxon>Fungi</taxon>
        <taxon>Fungi incertae sedis</taxon>
        <taxon>Zoopagomycota</taxon>
        <taxon>Kickxellomycotina</taxon>
        <taxon>Kickxellomycetes</taxon>
        <taxon>Kickxellales</taxon>
        <taxon>Kickxellaceae</taxon>
        <taxon>Coemansia</taxon>
    </lineage>
</organism>
<evidence type="ECO:0000256" key="3">
    <source>
        <dbReference type="SAM" id="MobiDB-lite"/>
    </source>
</evidence>
<reference evidence="5" key="1">
    <citation type="submission" date="2022-07" db="EMBL/GenBank/DDBJ databases">
        <title>Phylogenomic reconstructions and comparative analyses of Kickxellomycotina fungi.</title>
        <authorList>
            <person name="Reynolds N.K."/>
            <person name="Stajich J.E."/>
            <person name="Barry K."/>
            <person name="Grigoriev I.V."/>
            <person name="Crous P."/>
            <person name="Smith M.E."/>
        </authorList>
    </citation>
    <scope>NUCLEOTIDE SEQUENCE</scope>
    <source>
        <strain evidence="5">NRRL 1566</strain>
    </source>
</reference>
<feature type="domain" description="RRM" evidence="4">
    <location>
        <begin position="18"/>
        <end position="94"/>
    </location>
</feature>
<dbReference type="Gene3D" id="3.30.70.330">
    <property type="match status" value="2"/>
</dbReference>
<dbReference type="EMBL" id="JANBUW010000004">
    <property type="protein sequence ID" value="KAJ2852285.1"/>
    <property type="molecule type" value="Genomic_DNA"/>
</dbReference>
<dbReference type="SMART" id="SM00360">
    <property type="entry name" value="RRM"/>
    <property type="match status" value="2"/>
</dbReference>
<feature type="compositionally biased region" description="Basic residues" evidence="3">
    <location>
        <begin position="103"/>
        <end position="113"/>
    </location>
</feature>
<dbReference type="Proteomes" id="UP001139887">
    <property type="component" value="Unassembled WGS sequence"/>
</dbReference>
<dbReference type="Pfam" id="PF00076">
    <property type="entry name" value="RRM_1"/>
    <property type="match status" value="2"/>
</dbReference>
<sequence>MSSPKAVETVAAEKDLPHKLFVGNLPFKTTDEELKEYFAKFGAVAEARVIRRGKRSMGYGFVAFEKEETADKAASEKDKLELDGRSINVEKARPMSESEPRPARRRNRRSRKNKQADSTSESEPAPAKKEEKAADKQAKPKEKPVEPKKPREVSDTIAYVGNLPFATTDEELSKLFAGFSISSARIVTNKKSRRSKGYGFVTFVSKEEQAKAVSKYSNEPLVVAERPLRIKPALKESPAASDSGTPEASA</sequence>
<dbReference type="PANTHER" id="PTHR48027">
    <property type="entry name" value="HETEROGENEOUS NUCLEAR RIBONUCLEOPROTEIN 87F-RELATED"/>
    <property type="match status" value="1"/>
</dbReference>
<dbReference type="SUPFAM" id="SSF54928">
    <property type="entry name" value="RNA-binding domain, RBD"/>
    <property type="match status" value="2"/>
</dbReference>
<evidence type="ECO:0000256" key="2">
    <source>
        <dbReference type="PROSITE-ProRule" id="PRU00176"/>
    </source>
</evidence>
<dbReference type="OrthoDB" id="439808at2759"/>